<dbReference type="GO" id="GO:0005886">
    <property type="term" value="C:plasma membrane"/>
    <property type="evidence" value="ECO:0007669"/>
    <property type="project" value="TreeGrafter"/>
</dbReference>
<dbReference type="Proteomes" id="UP000570514">
    <property type="component" value="Unassembled WGS sequence"/>
</dbReference>
<comment type="similarity">
    <text evidence="2">Belongs to the peptidase M13 family.</text>
</comment>
<dbReference type="GO" id="GO:0046872">
    <property type="term" value="F:metal ion binding"/>
    <property type="evidence" value="ECO:0007669"/>
    <property type="project" value="UniProtKB-KW"/>
</dbReference>
<dbReference type="Pfam" id="PF05649">
    <property type="entry name" value="Peptidase_M13_N"/>
    <property type="match status" value="1"/>
</dbReference>
<dbReference type="GO" id="GO:0004222">
    <property type="term" value="F:metalloendopeptidase activity"/>
    <property type="evidence" value="ECO:0007669"/>
    <property type="project" value="InterPro"/>
</dbReference>
<keyword evidence="12" id="KW-1185">Reference proteome</keyword>
<dbReference type="InterPro" id="IPR000718">
    <property type="entry name" value="Peptidase_M13"/>
</dbReference>
<evidence type="ECO:0000313" key="12">
    <source>
        <dbReference type="Proteomes" id="UP000570514"/>
    </source>
</evidence>
<dbReference type="InterPro" id="IPR042089">
    <property type="entry name" value="Peptidase_M13_dom_2"/>
</dbReference>
<comment type="caution">
    <text evidence="11">The sequence shown here is derived from an EMBL/GenBank/DDBJ whole genome shotgun (WGS) entry which is preliminary data.</text>
</comment>
<feature type="domain" description="Peptidase M13 N-terminal" evidence="10">
    <location>
        <begin position="47"/>
        <end position="436"/>
    </location>
</feature>
<reference evidence="11 12" key="1">
    <citation type="submission" date="2020-03" db="EMBL/GenBank/DDBJ databases">
        <title>Genomic Encyclopedia of Type Strains, Phase IV (KMG-IV): sequencing the most valuable type-strain genomes for metagenomic binning, comparative biology and taxonomic classification.</title>
        <authorList>
            <person name="Goeker M."/>
        </authorList>
    </citation>
    <scope>NUCLEOTIDE SEQUENCE [LARGE SCALE GENOMIC DNA]</scope>
    <source>
        <strain evidence="11 12">DSM 19867</strain>
    </source>
</reference>
<evidence type="ECO:0000259" key="9">
    <source>
        <dbReference type="Pfam" id="PF01431"/>
    </source>
</evidence>
<dbReference type="PRINTS" id="PR00786">
    <property type="entry name" value="NEPRILYSIN"/>
</dbReference>
<gene>
    <name evidence="11" type="ORF">FHS83_000369</name>
</gene>
<organism evidence="11 12">
    <name type="scientific">Rhizomicrobium palustre</name>
    <dbReference type="NCBI Taxonomy" id="189966"/>
    <lineage>
        <taxon>Bacteria</taxon>
        <taxon>Pseudomonadati</taxon>
        <taxon>Pseudomonadota</taxon>
        <taxon>Alphaproteobacteria</taxon>
        <taxon>Micropepsales</taxon>
        <taxon>Micropepsaceae</taxon>
        <taxon>Rhizomicrobium</taxon>
    </lineage>
</organism>
<keyword evidence="3" id="KW-0645">Protease</keyword>
<name>A0A846MV39_9PROT</name>
<evidence type="ECO:0000256" key="2">
    <source>
        <dbReference type="ARBA" id="ARBA00007357"/>
    </source>
</evidence>
<feature type="domain" description="Peptidase M13 C-terminal" evidence="9">
    <location>
        <begin position="487"/>
        <end position="688"/>
    </location>
</feature>
<evidence type="ECO:0000256" key="4">
    <source>
        <dbReference type="ARBA" id="ARBA00022723"/>
    </source>
</evidence>
<dbReference type="PROSITE" id="PS51885">
    <property type="entry name" value="NEPRILYSIN"/>
    <property type="match status" value="1"/>
</dbReference>
<dbReference type="SUPFAM" id="SSF55486">
    <property type="entry name" value="Metalloproteases ('zincins'), catalytic domain"/>
    <property type="match status" value="1"/>
</dbReference>
<dbReference type="InterPro" id="IPR008753">
    <property type="entry name" value="Peptidase_M13_N"/>
</dbReference>
<dbReference type="InterPro" id="IPR018497">
    <property type="entry name" value="Peptidase_M13_C"/>
</dbReference>
<keyword evidence="8" id="KW-0732">Signal</keyword>
<proteinExistence type="inferred from homology"/>
<protein>
    <submittedName>
        <fullName evidence="11">Putative endopeptidase</fullName>
        <ecNumber evidence="11">3.4.24.-</ecNumber>
    </submittedName>
</protein>
<keyword evidence="7" id="KW-0482">Metalloprotease</keyword>
<evidence type="ECO:0000256" key="5">
    <source>
        <dbReference type="ARBA" id="ARBA00022801"/>
    </source>
</evidence>
<dbReference type="PANTHER" id="PTHR11733:SF167">
    <property type="entry name" value="FI17812P1-RELATED"/>
    <property type="match status" value="1"/>
</dbReference>
<feature type="chain" id="PRO_5032763308" evidence="8">
    <location>
        <begin position="25"/>
        <end position="691"/>
    </location>
</feature>
<dbReference type="InterPro" id="IPR024079">
    <property type="entry name" value="MetalloPept_cat_dom_sf"/>
</dbReference>
<dbReference type="Gene3D" id="3.40.390.10">
    <property type="entry name" value="Collagenase (Catalytic Domain)"/>
    <property type="match status" value="1"/>
</dbReference>
<feature type="signal peptide" evidence="8">
    <location>
        <begin position="1"/>
        <end position="24"/>
    </location>
</feature>
<evidence type="ECO:0000256" key="1">
    <source>
        <dbReference type="ARBA" id="ARBA00001947"/>
    </source>
</evidence>
<dbReference type="PANTHER" id="PTHR11733">
    <property type="entry name" value="ZINC METALLOPROTEASE FAMILY M13 NEPRILYSIN-RELATED"/>
    <property type="match status" value="1"/>
</dbReference>
<evidence type="ECO:0000256" key="3">
    <source>
        <dbReference type="ARBA" id="ARBA00022670"/>
    </source>
</evidence>
<keyword evidence="4" id="KW-0479">Metal-binding</keyword>
<evidence type="ECO:0000313" key="11">
    <source>
        <dbReference type="EMBL" id="NIK87051.1"/>
    </source>
</evidence>
<dbReference type="RefSeq" id="WP_167080298.1">
    <property type="nucleotide sequence ID" value="NZ_BAAADC010000001.1"/>
</dbReference>
<keyword evidence="5 11" id="KW-0378">Hydrolase</keyword>
<dbReference type="CDD" id="cd08662">
    <property type="entry name" value="M13"/>
    <property type="match status" value="1"/>
</dbReference>
<keyword evidence="6" id="KW-0862">Zinc</keyword>
<dbReference type="Pfam" id="PF01431">
    <property type="entry name" value="Peptidase_M13"/>
    <property type="match status" value="1"/>
</dbReference>
<evidence type="ECO:0000256" key="6">
    <source>
        <dbReference type="ARBA" id="ARBA00022833"/>
    </source>
</evidence>
<evidence type="ECO:0000259" key="10">
    <source>
        <dbReference type="Pfam" id="PF05649"/>
    </source>
</evidence>
<dbReference type="EC" id="3.4.24.-" evidence="11"/>
<dbReference type="Gene3D" id="1.10.1380.10">
    <property type="entry name" value="Neutral endopeptidase , domain2"/>
    <property type="match status" value="1"/>
</dbReference>
<comment type="cofactor">
    <cofactor evidence="1">
        <name>Zn(2+)</name>
        <dbReference type="ChEBI" id="CHEBI:29105"/>
    </cofactor>
</comment>
<dbReference type="EMBL" id="JAASRM010000001">
    <property type="protein sequence ID" value="NIK87051.1"/>
    <property type="molecule type" value="Genomic_DNA"/>
</dbReference>
<evidence type="ECO:0000256" key="8">
    <source>
        <dbReference type="SAM" id="SignalP"/>
    </source>
</evidence>
<dbReference type="GO" id="GO:0016485">
    <property type="term" value="P:protein processing"/>
    <property type="evidence" value="ECO:0007669"/>
    <property type="project" value="TreeGrafter"/>
</dbReference>
<sequence>MLRKALTGVALGAVLMAVSAAGSAEDLKLKYGSWGFDAAGVDPATKPGDSFFRYANGSWLDKTAIPADKAMYTLRIAMTDLTEQRQRALLEEAAAHAGHAPSDLEGKLGAFYKSFMAEAAVEKAGAAPLKPLLDEVRAAKSRDDLAALMGRNNADFEGSLFGVNIDADLKDPSRYALYVGQAGLWLPDRDYYLQAGFAKQKAQYEAFVLKLLTLLNWPDAETEAKAVVALETRIAEASWTKVQQRDLNAVYNPMSPAELKAFAPGFAWDRFFAEVGVKDISRVVVAEKSAFPKLAAIYGETPLSTLRAWAAFNIAANASPYLSKPFADAFFEMHDKTLSGQEVETVRWKRGVHAVSGGDYGAGDRFDYFGSMGWGVGQMYAAKYFPASAKEKIEDLVTHVKAAYRTRLQNLDWMSPATKVEALKKLDTYTIKVGYPDTPRDYSALIIRDDDLIGNVRRTAAHAWAFYVKRLNGPVDRSDWLMTPQTNDAYNGSLRDIVFPAGILQPPIFDAEADPAINYGAAGAIIGHELTHGFDDEGRKIDAAGALRDWWTAEDDAKFVARAKKLAAQYSAFEPLPDVHINGDLTLGENIADLGGLTLALAAYRASLGGKPAPVIDGLTGDQRVFLGWAQAWRGKLRDDAIKRQVASDPHSPRRFRVDGVVRNLDDWYQAFGVKPGEKLYVPPEDRVRIW</sequence>
<accession>A0A846MV39</accession>
<evidence type="ECO:0000256" key="7">
    <source>
        <dbReference type="ARBA" id="ARBA00023049"/>
    </source>
</evidence>
<dbReference type="AlphaFoldDB" id="A0A846MV39"/>